<protein>
    <submittedName>
        <fullName evidence="4">Copper-binding protein</fullName>
    </submittedName>
</protein>
<gene>
    <name evidence="4" type="ORF">CIK83_14025</name>
</gene>
<dbReference type="AlphaFoldDB" id="A0A368LIK3"/>
<evidence type="ECO:0000256" key="3">
    <source>
        <dbReference type="SAM" id="SignalP"/>
    </source>
</evidence>
<dbReference type="InterPro" id="IPR008972">
    <property type="entry name" value="Cupredoxin"/>
</dbReference>
<evidence type="ECO:0000256" key="1">
    <source>
        <dbReference type="ARBA" id="ARBA00022723"/>
    </source>
</evidence>
<evidence type="ECO:0000313" key="4">
    <source>
        <dbReference type="EMBL" id="RCS70537.1"/>
    </source>
</evidence>
<feature type="chain" id="PRO_5016801563" evidence="3">
    <location>
        <begin position="24"/>
        <end position="185"/>
    </location>
</feature>
<sequence>MKNTFIKTTLAVSFAMASSLAIADMSDHKMESGNMKGHSMKMDGMEMSDMDISKMNIKGMTDVGMPAKGAKPDKVVQVILADDMTITFAGNTDIQPNDVVQFVVMNKGKIDHEFTIGSEQEQEKHREMMRNMTGMSHEHNSGSSVTVAPGKAKQMLWHFHGNPDVEFACNIPGHAEAGMVKKVTL</sequence>
<dbReference type="RefSeq" id="WP_086960166.1">
    <property type="nucleotide sequence ID" value="NZ_AP018681.1"/>
</dbReference>
<dbReference type="Gene3D" id="2.60.40.420">
    <property type="entry name" value="Cupredoxins - blue copper proteins"/>
    <property type="match status" value="1"/>
</dbReference>
<dbReference type="EMBL" id="QPGL01000002">
    <property type="protein sequence ID" value="RCS70537.1"/>
    <property type="molecule type" value="Genomic_DNA"/>
</dbReference>
<comment type="caution">
    <text evidence="4">The sequence shown here is derived from an EMBL/GenBank/DDBJ whole genome shotgun (WGS) entry which is preliminary data.</text>
</comment>
<keyword evidence="5" id="KW-1185">Reference proteome</keyword>
<organism evidence="4 5">
    <name type="scientific">Vibrio casei</name>
    <dbReference type="NCBI Taxonomy" id="673372"/>
    <lineage>
        <taxon>Bacteria</taxon>
        <taxon>Pseudomonadati</taxon>
        <taxon>Pseudomonadota</taxon>
        <taxon>Gammaproteobacteria</taxon>
        <taxon>Vibrionales</taxon>
        <taxon>Vibrionaceae</taxon>
        <taxon>Vibrio</taxon>
    </lineage>
</organism>
<dbReference type="PANTHER" id="PTHR38439:SF3">
    <property type="entry name" value="COPPER-RESISTANT CUPROPROTEIN COPI"/>
    <property type="match status" value="1"/>
</dbReference>
<feature type="signal peptide" evidence="3">
    <location>
        <begin position="1"/>
        <end position="23"/>
    </location>
</feature>
<keyword evidence="1" id="KW-0479">Metal-binding</keyword>
<evidence type="ECO:0000256" key="2">
    <source>
        <dbReference type="ARBA" id="ARBA00023008"/>
    </source>
</evidence>
<dbReference type="GO" id="GO:0046872">
    <property type="term" value="F:metal ion binding"/>
    <property type="evidence" value="ECO:0007669"/>
    <property type="project" value="UniProtKB-KW"/>
</dbReference>
<dbReference type="SUPFAM" id="SSF49503">
    <property type="entry name" value="Cupredoxins"/>
    <property type="match status" value="1"/>
</dbReference>
<dbReference type="PANTHER" id="PTHR38439">
    <property type="entry name" value="AURACYANIN-B"/>
    <property type="match status" value="1"/>
</dbReference>
<dbReference type="GeneID" id="303190040"/>
<evidence type="ECO:0000313" key="5">
    <source>
        <dbReference type="Proteomes" id="UP000252479"/>
    </source>
</evidence>
<reference evidence="4 5" key="1">
    <citation type="journal article" date="2017" name="Elife">
        <title>Extensive horizontal gene transfer in cheese-associated bacteria.</title>
        <authorList>
            <person name="Bonham K.S."/>
            <person name="Wolfe B.E."/>
            <person name="Dutton R.J."/>
        </authorList>
    </citation>
    <scope>NUCLEOTIDE SEQUENCE [LARGE SCALE GENOMIC DNA]</scope>
    <source>
        <strain evidence="4 5">JB196</strain>
    </source>
</reference>
<keyword evidence="2" id="KW-0186">Copper</keyword>
<proteinExistence type="predicted"/>
<dbReference type="OrthoDB" id="9816061at2"/>
<keyword evidence="3" id="KW-0732">Signal</keyword>
<accession>A0A368LIK3</accession>
<name>A0A368LIK3_9VIBR</name>
<dbReference type="InterPro" id="IPR050845">
    <property type="entry name" value="Cu-binding_ET"/>
</dbReference>
<dbReference type="Proteomes" id="UP000252479">
    <property type="component" value="Unassembled WGS sequence"/>
</dbReference>